<organism evidence="1">
    <name type="scientific">Anguilla anguilla</name>
    <name type="common">European freshwater eel</name>
    <name type="synonym">Muraena anguilla</name>
    <dbReference type="NCBI Taxonomy" id="7936"/>
    <lineage>
        <taxon>Eukaryota</taxon>
        <taxon>Metazoa</taxon>
        <taxon>Chordata</taxon>
        <taxon>Craniata</taxon>
        <taxon>Vertebrata</taxon>
        <taxon>Euteleostomi</taxon>
        <taxon>Actinopterygii</taxon>
        <taxon>Neopterygii</taxon>
        <taxon>Teleostei</taxon>
        <taxon>Anguilliformes</taxon>
        <taxon>Anguillidae</taxon>
        <taxon>Anguilla</taxon>
    </lineage>
</organism>
<reference evidence="1" key="2">
    <citation type="journal article" date="2015" name="Fish Shellfish Immunol.">
        <title>Early steps in the European eel (Anguilla anguilla)-Vibrio vulnificus interaction in the gills: Role of the RtxA13 toxin.</title>
        <authorList>
            <person name="Callol A."/>
            <person name="Pajuelo D."/>
            <person name="Ebbesson L."/>
            <person name="Teles M."/>
            <person name="MacKenzie S."/>
            <person name="Amaro C."/>
        </authorList>
    </citation>
    <scope>NUCLEOTIDE SEQUENCE</scope>
</reference>
<sequence length="43" mass="4737">MSLNTASISITLITACTVLLHKHSLYRLPFISHLIVGVIKCNN</sequence>
<evidence type="ECO:0000313" key="1">
    <source>
        <dbReference type="EMBL" id="JAH03445.1"/>
    </source>
</evidence>
<proteinExistence type="predicted"/>
<reference evidence="1" key="1">
    <citation type="submission" date="2014-11" db="EMBL/GenBank/DDBJ databases">
        <authorList>
            <person name="Amaro Gonzalez C."/>
        </authorList>
    </citation>
    <scope>NUCLEOTIDE SEQUENCE</scope>
</reference>
<dbReference type="EMBL" id="GBXM01105132">
    <property type="protein sequence ID" value="JAH03445.1"/>
    <property type="molecule type" value="Transcribed_RNA"/>
</dbReference>
<protein>
    <submittedName>
        <fullName evidence="1">Uncharacterized protein</fullName>
    </submittedName>
</protein>
<dbReference type="AlphaFoldDB" id="A0A0E9PH98"/>
<name>A0A0E9PH98_ANGAN</name>
<accession>A0A0E9PH98</accession>